<dbReference type="PANTHER" id="PTHR40099:SF1">
    <property type="entry name" value="ACETOLACTATE SYNTHASE, SMALL SUBUNIT"/>
    <property type="match status" value="1"/>
</dbReference>
<gene>
    <name evidence="2" type="ORF">SAMN00017405_0604</name>
</gene>
<evidence type="ECO:0000313" key="2">
    <source>
        <dbReference type="EMBL" id="SMB89376.1"/>
    </source>
</evidence>
<accession>A0A1W1V7Y0</accession>
<dbReference type="InterPro" id="IPR045739">
    <property type="entry name" value="ACT_dom_pair"/>
</dbReference>
<dbReference type="SUPFAM" id="SSF55021">
    <property type="entry name" value="ACT-like"/>
    <property type="match status" value="2"/>
</dbReference>
<dbReference type="CDD" id="cd04882">
    <property type="entry name" value="ACT_Bt0572_2"/>
    <property type="match status" value="1"/>
</dbReference>
<proteinExistence type="predicted"/>
<dbReference type="InterPro" id="IPR045865">
    <property type="entry name" value="ACT-like_dom_sf"/>
</dbReference>
<dbReference type="Pfam" id="PF19571">
    <property type="entry name" value="ACT_8"/>
    <property type="match status" value="1"/>
</dbReference>
<dbReference type="AlphaFoldDB" id="A0A1W1V7Y0"/>
<keyword evidence="3" id="KW-1185">Reference proteome</keyword>
<evidence type="ECO:0000259" key="1">
    <source>
        <dbReference type="PROSITE" id="PS51671"/>
    </source>
</evidence>
<sequence>MIKQISVFLQNEKGRLEKLIYILSENDLNIRALSIADTEEFGVLRLIVNDPDKAKNVLNEKGFRVSETEVIAVEVPDVPGGLAGALHKLTEKGINIDYMYAFLTKKSDFANVIFRVEDTQKAEEVLNAAGVKVLGGESVYM</sequence>
<name>A0A1W1V7Y0_DESTI</name>
<feature type="domain" description="ACT" evidence="1">
    <location>
        <begin position="70"/>
        <end position="141"/>
    </location>
</feature>
<dbReference type="STRING" id="656914.SAMN00017405_0604"/>
<dbReference type="EMBL" id="FWWT01000016">
    <property type="protein sequence ID" value="SMB89376.1"/>
    <property type="molecule type" value="Genomic_DNA"/>
</dbReference>
<dbReference type="RefSeq" id="WP_084052988.1">
    <property type="nucleotide sequence ID" value="NZ_FWWT01000016.1"/>
</dbReference>
<dbReference type="InterPro" id="IPR002912">
    <property type="entry name" value="ACT_dom"/>
</dbReference>
<dbReference type="CDD" id="cd04908">
    <property type="entry name" value="ACT_Bt0572_1"/>
    <property type="match status" value="1"/>
</dbReference>
<organism evidence="2 3">
    <name type="scientific">Desulfonispora thiosulfatigenes DSM 11270</name>
    <dbReference type="NCBI Taxonomy" id="656914"/>
    <lineage>
        <taxon>Bacteria</taxon>
        <taxon>Bacillati</taxon>
        <taxon>Bacillota</taxon>
        <taxon>Clostridia</taxon>
        <taxon>Eubacteriales</taxon>
        <taxon>Peptococcaceae</taxon>
        <taxon>Desulfonispora</taxon>
    </lineage>
</organism>
<evidence type="ECO:0000313" key="3">
    <source>
        <dbReference type="Proteomes" id="UP000192731"/>
    </source>
</evidence>
<protein>
    <submittedName>
        <fullName evidence="2">ACT domain protein</fullName>
    </submittedName>
</protein>
<dbReference type="PROSITE" id="PS51671">
    <property type="entry name" value="ACT"/>
    <property type="match status" value="1"/>
</dbReference>
<reference evidence="2 3" key="1">
    <citation type="submission" date="2017-04" db="EMBL/GenBank/DDBJ databases">
        <authorList>
            <person name="Afonso C.L."/>
            <person name="Miller P.J."/>
            <person name="Scott M.A."/>
            <person name="Spackman E."/>
            <person name="Goraichik I."/>
            <person name="Dimitrov K.M."/>
            <person name="Suarez D.L."/>
            <person name="Swayne D.E."/>
        </authorList>
    </citation>
    <scope>NUCLEOTIDE SEQUENCE [LARGE SCALE GENOMIC DNA]</scope>
    <source>
        <strain evidence="2 3">DSM 11270</strain>
    </source>
</reference>
<dbReference type="OrthoDB" id="9790662at2"/>
<dbReference type="Proteomes" id="UP000192731">
    <property type="component" value="Unassembled WGS sequence"/>
</dbReference>
<dbReference type="PANTHER" id="PTHR40099">
    <property type="entry name" value="ACETOLACTATE SYNTHASE, SMALL SUBUNIT"/>
    <property type="match status" value="1"/>
</dbReference>
<dbReference type="Gene3D" id="3.30.2130.10">
    <property type="entry name" value="VC0802-like"/>
    <property type="match status" value="1"/>
</dbReference>